<dbReference type="Pfam" id="PF22980">
    <property type="entry name" value="Myb_DNA-bind_8"/>
    <property type="match status" value="1"/>
</dbReference>
<evidence type="ECO:0000259" key="2">
    <source>
        <dbReference type="Pfam" id="PF22980"/>
    </source>
</evidence>
<dbReference type="Proteomes" id="UP000182235">
    <property type="component" value="Unassembled WGS sequence"/>
</dbReference>
<proteinExistence type="predicted"/>
<dbReference type="OrthoDB" id="3944408at2759"/>
<evidence type="ECO:0000313" key="4">
    <source>
        <dbReference type="Proteomes" id="UP000182235"/>
    </source>
</evidence>
<evidence type="ECO:0000256" key="1">
    <source>
        <dbReference type="SAM" id="MobiDB-lite"/>
    </source>
</evidence>
<comment type="caution">
    <text evidence="3">The sequence shown here is derived from an EMBL/GenBank/DDBJ whole genome shotgun (WGS) entry which is preliminary data.</text>
</comment>
<dbReference type="EMBL" id="LGRN01000143">
    <property type="protein sequence ID" value="OJD15669.1"/>
    <property type="molecule type" value="Genomic_DNA"/>
</dbReference>
<keyword evidence="4" id="KW-1185">Reference proteome</keyword>
<name>A0A1J9QKF3_9EURO</name>
<accession>A0A1J9QKF3</accession>
<protein>
    <recommendedName>
        <fullName evidence="2">Myb-like DNA-binding domain-containing protein</fullName>
    </recommendedName>
</protein>
<sequence>MPADGQTAKFLYTMLKQLDLKSIDWNLVASQLEISNGHAARMRFSRFRQHMEGISTTHRTKKPKVDKAQLKKLQQNSEPKREPTVKTERIVKQEPDREGQSANETFMPMDMMLTPASSCQRSCSVTTVAPADLALPSPPCNPPVGFPRSTTIAEWSQIKMEK</sequence>
<feature type="region of interest" description="Disordered" evidence="1">
    <location>
        <begin position="55"/>
        <end position="104"/>
    </location>
</feature>
<dbReference type="STRING" id="1447872.A0A1J9QKF3"/>
<dbReference type="AlphaFoldDB" id="A0A1J9QKF3"/>
<organism evidence="3 4">
    <name type="scientific">Emergomyces pasteurianus Ep9510</name>
    <dbReference type="NCBI Taxonomy" id="1447872"/>
    <lineage>
        <taxon>Eukaryota</taxon>
        <taxon>Fungi</taxon>
        <taxon>Dikarya</taxon>
        <taxon>Ascomycota</taxon>
        <taxon>Pezizomycotina</taxon>
        <taxon>Eurotiomycetes</taxon>
        <taxon>Eurotiomycetidae</taxon>
        <taxon>Onygenales</taxon>
        <taxon>Ajellomycetaceae</taxon>
        <taxon>Emergomyces</taxon>
    </lineage>
</organism>
<dbReference type="InterPro" id="IPR054505">
    <property type="entry name" value="Myb_DNA-bind_8"/>
</dbReference>
<reference evidence="3 4" key="1">
    <citation type="submission" date="2015-07" db="EMBL/GenBank/DDBJ databases">
        <title>Emmonsia species relationships and genome sequence.</title>
        <authorList>
            <consortium name="The Broad Institute Genomics Platform"/>
            <person name="Cuomo C.A."/>
            <person name="Munoz J.F."/>
            <person name="Imamovic A."/>
            <person name="Priest M.E."/>
            <person name="Young S."/>
            <person name="Clay O.K."/>
            <person name="McEwen J.G."/>
        </authorList>
    </citation>
    <scope>NUCLEOTIDE SEQUENCE [LARGE SCALE GENOMIC DNA]</scope>
    <source>
        <strain evidence="3 4">UAMH 9510</strain>
    </source>
</reference>
<evidence type="ECO:0000313" key="3">
    <source>
        <dbReference type="EMBL" id="OJD15669.1"/>
    </source>
</evidence>
<feature type="compositionally biased region" description="Basic and acidic residues" evidence="1">
    <location>
        <begin position="78"/>
        <end position="99"/>
    </location>
</feature>
<feature type="domain" description="Myb-like DNA-binding" evidence="2">
    <location>
        <begin position="5"/>
        <end position="52"/>
    </location>
</feature>
<gene>
    <name evidence="3" type="ORF">AJ78_04087</name>
</gene>